<comment type="caution">
    <text evidence="21">The sequence shown here is derived from an EMBL/GenBank/DDBJ whole genome shotgun (WGS) entry which is preliminary data.</text>
</comment>
<evidence type="ECO:0000256" key="11">
    <source>
        <dbReference type="ARBA" id="ARBA00023054"/>
    </source>
</evidence>
<dbReference type="EMBL" id="VEVO01000003">
    <property type="protein sequence ID" value="KAF0044539.1"/>
    <property type="molecule type" value="Genomic_DNA"/>
</dbReference>
<dbReference type="InterPro" id="IPR050473">
    <property type="entry name" value="A2M/Complement_sys"/>
</dbReference>
<evidence type="ECO:0000256" key="7">
    <source>
        <dbReference type="ARBA" id="ARBA00022729"/>
    </source>
</evidence>
<dbReference type="PANTHER" id="PTHR11412">
    <property type="entry name" value="MACROGLOBULIN / COMPLEMENT"/>
    <property type="match status" value="1"/>
</dbReference>
<dbReference type="InterPro" id="IPR008930">
    <property type="entry name" value="Terpenoid_cyclase/PrenylTrfase"/>
</dbReference>
<evidence type="ECO:0000313" key="21">
    <source>
        <dbReference type="EMBL" id="KAF0044539.1"/>
    </source>
</evidence>
<evidence type="ECO:0000256" key="14">
    <source>
        <dbReference type="ARBA" id="ARBA00023306"/>
    </source>
</evidence>
<comment type="subunit">
    <text evidence="4">May interact with both microtubules and actin cytoskeleton.</text>
</comment>
<dbReference type="InterPro" id="IPR001599">
    <property type="entry name" value="Macroglobln_a2"/>
</dbReference>
<comment type="subcellular location">
    <subcellularLocation>
        <location evidence="2">Cell junction</location>
        <location evidence="2">Gap junction</location>
    </subcellularLocation>
    <subcellularLocation>
        <location evidence="1">Cytoplasm</location>
        <location evidence="1">Cytoskeleton</location>
        <location evidence="1">Spindle</location>
    </subcellularLocation>
</comment>
<accession>A0A6A4TI83</accession>
<keyword evidence="8" id="KW-0303">Gap junction</keyword>
<dbReference type="InterPro" id="IPR047565">
    <property type="entry name" value="Alpha-macroglob_thiol-ester_cl"/>
</dbReference>
<dbReference type="SMART" id="SM01360">
    <property type="entry name" value="A2M"/>
    <property type="match status" value="1"/>
</dbReference>
<evidence type="ECO:0000256" key="15">
    <source>
        <dbReference type="ARBA" id="ARBA00025131"/>
    </source>
</evidence>
<feature type="compositionally biased region" description="Basic and acidic residues" evidence="19">
    <location>
        <begin position="135"/>
        <end position="175"/>
    </location>
</feature>
<dbReference type="PANTHER" id="PTHR11412:SF136">
    <property type="entry name" value="CD109 ANTIGEN"/>
    <property type="match status" value="1"/>
</dbReference>
<dbReference type="InterPro" id="IPR011626">
    <property type="entry name" value="Alpha-macroglobulin_TED"/>
</dbReference>
<evidence type="ECO:0000259" key="20">
    <source>
        <dbReference type="PROSITE" id="PS50021"/>
    </source>
</evidence>
<evidence type="ECO:0000256" key="13">
    <source>
        <dbReference type="ARBA" id="ARBA00023212"/>
    </source>
</evidence>
<evidence type="ECO:0000256" key="4">
    <source>
        <dbReference type="ARBA" id="ARBA00011235"/>
    </source>
</evidence>
<evidence type="ECO:0000313" key="22">
    <source>
        <dbReference type="Proteomes" id="UP000438429"/>
    </source>
</evidence>
<dbReference type="FunFam" id="1.10.418.10:FF:000020">
    <property type="entry name" value="Cytospin-A isoform 1"/>
    <property type="match status" value="1"/>
</dbReference>
<dbReference type="Pfam" id="PF07678">
    <property type="entry name" value="TED_complement"/>
    <property type="match status" value="1"/>
</dbReference>
<dbReference type="SMART" id="SM01419">
    <property type="entry name" value="Thiol-ester_cl"/>
    <property type="match status" value="1"/>
</dbReference>
<evidence type="ECO:0000256" key="18">
    <source>
        <dbReference type="SAM" id="Coils"/>
    </source>
</evidence>
<keyword evidence="9" id="KW-0965">Cell junction</keyword>
<comment type="function">
    <text evidence="15">Involved in cytokinesis and spindle organization. May play a role in actin cytoskeleton organization and microtubule stabilization and hence required for proper cell adhesion and migration.</text>
</comment>
<dbReference type="InterPro" id="IPR009048">
    <property type="entry name" value="A-macroglobulin_rcpt-bd"/>
</dbReference>
<dbReference type="Gene3D" id="1.10.418.10">
    <property type="entry name" value="Calponin-like domain"/>
    <property type="match status" value="1"/>
</dbReference>
<dbReference type="Gene3D" id="1.50.10.20">
    <property type="match status" value="1"/>
</dbReference>
<reference evidence="21 22" key="1">
    <citation type="submission" date="2019-06" db="EMBL/GenBank/DDBJ databases">
        <title>Draft genomes of female and male turbot (Scophthalmus maximus).</title>
        <authorList>
            <person name="Xu H."/>
            <person name="Xu X.-W."/>
            <person name="Shao C."/>
            <person name="Chen S."/>
        </authorList>
    </citation>
    <scope>NUCLEOTIDE SEQUENCE [LARGE SCALE GENOMIC DNA]</scope>
    <source>
        <strain evidence="21">Ysfricsl-2016a</strain>
        <tissue evidence="21">Blood</tissue>
    </source>
</reference>
<evidence type="ECO:0000256" key="1">
    <source>
        <dbReference type="ARBA" id="ARBA00004186"/>
    </source>
</evidence>
<evidence type="ECO:0000256" key="5">
    <source>
        <dbReference type="ARBA" id="ARBA00015657"/>
    </source>
</evidence>
<feature type="compositionally biased region" description="Low complexity" evidence="19">
    <location>
        <begin position="203"/>
        <end position="212"/>
    </location>
</feature>
<dbReference type="InterPro" id="IPR013783">
    <property type="entry name" value="Ig-like_fold"/>
</dbReference>
<feature type="compositionally biased region" description="Basic and acidic residues" evidence="19">
    <location>
        <begin position="189"/>
        <end position="202"/>
    </location>
</feature>
<dbReference type="Gene3D" id="2.60.40.690">
    <property type="entry name" value="Alpha-macroglobulin, receptor-binding domain"/>
    <property type="match status" value="1"/>
</dbReference>
<evidence type="ECO:0000256" key="16">
    <source>
        <dbReference type="ARBA" id="ARBA00033100"/>
    </source>
</evidence>
<proteinExistence type="inferred from homology"/>
<dbReference type="SMART" id="SM01361">
    <property type="entry name" value="A2M_recep"/>
    <property type="match status" value="1"/>
</dbReference>
<dbReference type="GO" id="GO:0004866">
    <property type="term" value="F:endopeptidase inhibitor activity"/>
    <property type="evidence" value="ECO:0007669"/>
    <property type="project" value="InterPro"/>
</dbReference>
<evidence type="ECO:0000256" key="17">
    <source>
        <dbReference type="ARBA" id="ARBA00080480"/>
    </source>
</evidence>
<dbReference type="GO" id="GO:0005921">
    <property type="term" value="C:gap junction"/>
    <property type="evidence" value="ECO:0007669"/>
    <property type="project" value="UniProtKB-SubCell"/>
</dbReference>
<protein>
    <recommendedName>
        <fullName evidence="5">Cytospin-A</fullName>
    </recommendedName>
    <alternativeName>
        <fullName evidence="17">SPECC1-like protein</fullName>
    </alternativeName>
    <alternativeName>
        <fullName evidence="16">Sperm antigen with calponin homology and coiled-coil domains 1-like</fullName>
    </alternativeName>
</protein>
<dbReference type="Proteomes" id="UP000438429">
    <property type="component" value="Unassembled WGS sequence"/>
</dbReference>
<sequence length="1455" mass="159982">MGNFSSKDGHGPPEILRPLLAEVKNLKSTLQTERGEWLQFQADLQVAVSVADRLRAEGEEELAALRAAHEDVERELAAAQQRQREADVQLVTLRAELQESRQRLAALSPAQGRTDGQAPRQEPERPSAEPANASEGKEGTQRATDRAAIRSGREGVERRSENDPTKNVVGEEARTGSKGVAKRYLRNVTNEDRSGEEVRSAETGRTVTTGRSRSQDGFNLLLRRHGGSKRNSLLRWCQSRTQGYKNIDITNFSSSWADGLAFCAVYHTYLPSHVPYSSLTPENKRDNLSLAFKTGGAVGIAQTLTAEEMLKAGGPDWQRVLSYVESMYRHFEMTLFLISGPEVLHAGTPTSLAVTVFADFPGRVTAELALGDTSRAVRTEDFQGGVTRVLTLPPIPGAVTRDSLLNLTVRGYRGDSVIFANATTVRFDLRNVSTFVHTDRSRYEPGDTIRVRAVSVQLDNRPYKGRVDIAVRIYGSARFSFGGDQLKALRTSPGIGSDSRVHVAVSVTGNFSGFEVNKTVEVHLMQNTYQLSFHEVPASLRPSLHFSTKLRISRYDRKSLSSQERMHSAVVEVAQRRPSANTEPATLALPVPEDGDVRIELELQDQVEMLFLRARFQSSEETLTVYNNHISPSSSYIQISPVTALPAQVSSRGQVLAAGTKTSVSFSLTPALSWSPEAWVTVYCVLSSGEVTSDTARIPINQHNHVSLNWSSEEARPGEEVSLALTALEPRSQVGVVVMGMQDDNTPEEDQDFKVTPDCHIWMLTKTTLYKRKQSDGPQNGDVLLVEKHWSRWMEATESLLWLDTDVSDNTWTSGKIPVPDGLTALGAVALVMSDNLGLGFIPAPIKLSVSKDFSLSLNVPSYLVRGEEIVLEVNVISHSEQDLEVIVLLAESKDFEFVLGDRRDVLVVNAIKLNLGSHVSAAAWFPIRPVALGEVEISVDAVCAEASDRLVWRVLVKPEGVEQSYSETLFLELALEEDNNSISISFPFPPDVVQGSHGAHVALVGDILALSFSNLDSLVQLPLGCGEQNMIHFAPSVYVLQYLDTTMLDDEEIRKRALGNMMEGYQRQLSYQRDDGSFSAFGASDASGSTWLTAFVLRCFLQAQAYMRIDHSVLTSAMTWLLKLQGPRGEFSEVGQLIHTEMRGGLDNGPVALTAYVLLALLEDETYAAMYPGNVSLATSYLENKVSSEVVSNYSLCLAVYALALANSPVADTALSELTRRADHTGNSAKVSFCFLKLRKDTVVAFQALSRYASFGGANSIDLTLNISAPASSFQSLFSINSANYRMYQSKEMNIFYNVKGTALTQSLQHNSDKEAFSLDVDVVEGDHDHMLLSICMRLKDSQLISHTGMVILDVGMLSGFRLSPGAAAPTGLIRRVEKLPEKTILYLDSLNKTEVCVRLPVIRAYKVAHVEEALVQCYDYYEPNRSNRGSPRSLIGTRTPSESSGGRAKTRVT</sequence>
<keyword evidence="10" id="KW-0882">Thioester bond</keyword>
<dbReference type="InterPro" id="IPR019742">
    <property type="entry name" value="MacrogloblnA2_CS"/>
</dbReference>
<keyword evidence="12" id="KW-1015">Disulfide bond</keyword>
<dbReference type="PROSITE" id="PS00477">
    <property type="entry name" value="ALPHA_2_MACROGLOBULIN"/>
    <property type="match status" value="1"/>
</dbReference>
<dbReference type="GO" id="GO:0005819">
    <property type="term" value="C:spindle"/>
    <property type="evidence" value="ECO:0007669"/>
    <property type="project" value="UniProtKB-SubCell"/>
</dbReference>
<organism evidence="21 22">
    <name type="scientific">Scophthalmus maximus</name>
    <name type="common">Turbot</name>
    <name type="synonym">Psetta maxima</name>
    <dbReference type="NCBI Taxonomy" id="52904"/>
    <lineage>
        <taxon>Eukaryota</taxon>
        <taxon>Metazoa</taxon>
        <taxon>Chordata</taxon>
        <taxon>Craniata</taxon>
        <taxon>Vertebrata</taxon>
        <taxon>Euteleostomi</taxon>
        <taxon>Actinopterygii</taxon>
        <taxon>Neopterygii</taxon>
        <taxon>Teleostei</taxon>
        <taxon>Neoteleostei</taxon>
        <taxon>Acanthomorphata</taxon>
        <taxon>Carangaria</taxon>
        <taxon>Pleuronectiformes</taxon>
        <taxon>Pleuronectoidei</taxon>
        <taxon>Scophthalmidae</taxon>
        <taxon>Scophthalmus</taxon>
    </lineage>
</organism>
<dbReference type="InterPro" id="IPR036872">
    <property type="entry name" value="CH_dom_sf"/>
</dbReference>
<dbReference type="Pfam" id="PF00207">
    <property type="entry name" value="A2M"/>
    <property type="match status" value="1"/>
</dbReference>
<dbReference type="Gene3D" id="2.60.40.1930">
    <property type="match status" value="1"/>
</dbReference>
<dbReference type="InterPro" id="IPR001715">
    <property type="entry name" value="CH_dom"/>
</dbReference>
<feature type="domain" description="Calponin-homology (CH)" evidence="20">
    <location>
        <begin position="227"/>
        <end position="332"/>
    </location>
</feature>
<keyword evidence="13" id="KW-0206">Cytoskeleton</keyword>
<evidence type="ECO:0000256" key="8">
    <source>
        <dbReference type="ARBA" id="ARBA00022868"/>
    </source>
</evidence>
<dbReference type="InterPro" id="IPR011625">
    <property type="entry name" value="A2M_N_BRD"/>
</dbReference>
<dbReference type="Gene3D" id="2.60.40.10">
    <property type="entry name" value="Immunoglobulins"/>
    <property type="match status" value="1"/>
</dbReference>
<keyword evidence="13" id="KW-0963">Cytoplasm</keyword>
<dbReference type="SMART" id="SM00033">
    <property type="entry name" value="CH"/>
    <property type="match status" value="1"/>
</dbReference>
<keyword evidence="14" id="KW-0131">Cell cycle</keyword>
<keyword evidence="6" id="KW-0132">Cell division</keyword>
<evidence type="ECO:0000256" key="6">
    <source>
        <dbReference type="ARBA" id="ARBA00022618"/>
    </source>
</evidence>
<dbReference type="SUPFAM" id="SSF48239">
    <property type="entry name" value="Terpenoid cyclases/Protein prenyltransferases"/>
    <property type="match status" value="1"/>
</dbReference>
<dbReference type="PROSITE" id="PS50021">
    <property type="entry name" value="CH"/>
    <property type="match status" value="1"/>
</dbReference>
<dbReference type="Pfam" id="PF07677">
    <property type="entry name" value="A2M_recep"/>
    <property type="match status" value="1"/>
</dbReference>
<feature type="coiled-coil region" evidence="18">
    <location>
        <begin position="55"/>
        <end position="103"/>
    </location>
</feature>
<evidence type="ECO:0000256" key="12">
    <source>
        <dbReference type="ARBA" id="ARBA00023157"/>
    </source>
</evidence>
<feature type="region of interest" description="Disordered" evidence="19">
    <location>
        <begin position="1429"/>
        <end position="1455"/>
    </location>
</feature>
<evidence type="ECO:0000256" key="9">
    <source>
        <dbReference type="ARBA" id="ARBA00022949"/>
    </source>
</evidence>
<evidence type="ECO:0000256" key="2">
    <source>
        <dbReference type="ARBA" id="ARBA00004610"/>
    </source>
</evidence>
<evidence type="ECO:0000256" key="10">
    <source>
        <dbReference type="ARBA" id="ARBA00022966"/>
    </source>
</evidence>
<comment type="similarity">
    <text evidence="3">Belongs to the cytospin-A family.</text>
</comment>
<dbReference type="InterPro" id="IPR036595">
    <property type="entry name" value="A-macroglobulin_rcpt-bd_sf"/>
</dbReference>
<dbReference type="Pfam" id="PF07703">
    <property type="entry name" value="A2M_BRD"/>
    <property type="match status" value="1"/>
</dbReference>
<dbReference type="SMART" id="SM01359">
    <property type="entry name" value="A2M_N_2"/>
    <property type="match status" value="1"/>
</dbReference>
<name>A0A6A4TI83_SCOMX</name>
<evidence type="ECO:0000256" key="19">
    <source>
        <dbReference type="SAM" id="MobiDB-lite"/>
    </source>
</evidence>
<dbReference type="SUPFAM" id="SSF49410">
    <property type="entry name" value="Alpha-macroglobulin receptor domain"/>
    <property type="match status" value="1"/>
</dbReference>
<keyword evidence="7" id="KW-0732">Signal</keyword>
<dbReference type="GO" id="GO:0005615">
    <property type="term" value="C:extracellular space"/>
    <property type="evidence" value="ECO:0007669"/>
    <property type="project" value="InterPro"/>
</dbReference>
<evidence type="ECO:0000256" key="3">
    <source>
        <dbReference type="ARBA" id="ARBA00009452"/>
    </source>
</evidence>
<dbReference type="Pfam" id="PF00307">
    <property type="entry name" value="CH"/>
    <property type="match status" value="1"/>
</dbReference>
<dbReference type="GO" id="GO:0051301">
    <property type="term" value="P:cell division"/>
    <property type="evidence" value="ECO:0007669"/>
    <property type="project" value="UniProtKB-KW"/>
</dbReference>
<keyword evidence="11 18" id="KW-0175">Coiled coil</keyword>
<feature type="compositionally biased region" description="Polar residues" evidence="19">
    <location>
        <begin position="1429"/>
        <end position="1446"/>
    </location>
</feature>
<dbReference type="SUPFAM" id="SSF47576">
    <property type="entry name" value="Calponin-homology domain, CH-domain"/>
    <property type="match status" value="1"/>
</dbReference>
<feature type="region of interest" description="Disordered" evidence="19">
    <location>
        <begin position="104"/>
        <end position="216"/>
    </location>
</feature>
<gene>
    <name evidence="21" type="ORF">F2P81_003697</name>
</gene>